<dbReference type="InterPro" id="IPR002870">
    <property type="entry name" value="Peptidase_M12B_N"/>
</dbReference>
<evidence type="ECO:0000259" key="3">
    <source>
        <dbReference type="Pfam" id="PF01562"/>
    </source>
</evidence>
<sequence>MEILWKTLTWILSLLLAAADPQSLSYSSQEEFLSHLEDYQLTVPVRLNDKGEFMSYTVKQHRPGRRRRALDQTGPDAAETRLFYRLSAYGKHFHLNLTLNPNLVSKHFTVEYWGRGARSGATLWWTTAITLDTYWISTTLQEWR</sequence>
<dbReference type="Proteomes" id="UP000593565">
    <property type="component" value="Unassembled WGS sequence"/>
</dbReference>
<feature type="domain" description="Peptidase M12B propeptide" evidence="3">
    <location>
        <begin position="40"/>
        <end position="118"/>
    </location>
</feature>
<organism evidence="4 5">
    <name type="scientific">Ameiurus melas</name>
    <name type="common">Black bullhead</name>
    <name type="synonym">Silurus melas</name>
    <dbReference type="NCBI Taxonomy" id="219545"/>
    <lineage>
        <taxon>Eukaryota</taxon>
        <taxon>Metazoa</taxon>
        <taxon>Chordata</taxon>
        <taxon>Craniata</taxon>
        <taxon>Vertebrata</taxon>
        <taxon>Euteleostomi</taxon>
        <taxon>Actinopterygii</taxon>
        <taxon>Neopterygii</taxon>
        <taxon>Teleostei</taxon>
        <taxon>Ostariophysi</taxon>
        <taxon>Siluriformes</taxon>
        <taxon>Ictaluridae</taxon>
        <taxon>Ameiurus</taxon>
    </lineage>
</organism>
<comment type="caution">
    <text evidence="4">The sequence shown here is derived from an EMBL/GenBank/DDBJ whole genome shotgun (WGS) entry which is preliminary data.</text>
</comment>
<evidence type="ECO:0000313" key="4">
    <source>
        <dbReference type="EMBL" id="KAF4082736.1"/>
    </source>
</evidence>
<keyword evidence="2" id="KW-0732">Signal</keyword>
<gene>
    <name evidence="4" type="ORF">AMELA_G00154900</name>
</gene>
<dbReference type="AlphaFoldDB" id="A0A7J6AJ66"/>
<keyword evidence="5" id="KW-1185">Reference proteome</keyword>
<evidence type="ECO:0000256" key="2">
    <source>
        <dbReference type="SAM" id="SignalP"/>
    </source>
</evidence>
<evidence type="ECO:0000256" key="1">
    <source>
        <dbReference type="ARBA" id="ARBA00023157"/>
    </source>
</evidence>
<proteinExistence type="predicted"/>
<keyword evidence="1" id="KW-1015">Disulfide bond</keyword>
<dbReference type="Pfam" id="PF01562">
    <property type="entry name" value="Pep_M12B_propep"/>
    <property type="match status" value="1"/>
</dbReference>
<feature type="chain" id="PRO_5029815341" description="Peptidase M12B propeptide domain-containing protein" evidence="2">
    <location>
        <begin position="20"/>
        <end position="144"/>
    </location>
</feature>
<evidence type="ECO:0000313" key="5">
    <source>
        <dbReference type="Proteomes" id="UP000593565"/>
    </source>
</evidence>
<feature type="signal peptide" evidence="2">
    <location>
        <begin position="1"/>
        <end position="19"/>
    </location>
</feature>
<reference evidence="4 5" key="1">
    <citation type="submission" date="2020-02" db="EMBL/GenBank/DDBJ databases">
        <title>A chromosome-scale genome assembly of the black bullhead catfish (Ameiurus melas).</title>
        <authorList>
            <person name="Wen M."/>
            <person name="Zham M."/>
            <person name="Cabau C."/>
            <person name="Klopp C."/>
            <person name="Donnadieu C."/>
            <person name="Roques C."/>
            <person name="Bouchez O."/>
            <person name="Lampietro C."/>
            <person name="Jouanno E."/>
            <person name="Herpin A."/>
            <person name="Louis A."/>
            <person name="Berthelot C."/>
            <person name="Parey E."/>
            <person name="Roest-Crollius H."/>
            <person name="Braasch I."/>
            <person name="Postlethwait J."/>
            <person name="Robinson-Rechavi M."/>
            <person name="Echchiki A."/>
            <person name="Begum T."/>
            <person name="Montfort J."/>
            <person name="Schartl M."/>
            <person name="Bobe J."/>
            <person name="Guiguen Y."/>
        </authorList>
    </citation>
    <scope>NUCLEOTIDE SEQUENCE [LARGE SCALE GENOMIC DNA]</scope>
    <source>
        <strain evidence="4">M_S1</strain>
        <tissue evidence="4">Blood</tissue>
    </source>
</reference>
<dbReference type="EMBL" id="JAAGNN010000012">
    <property type="protein sequence ID" value="KAF4082736.1"/>
    <property type="molecule type" value="Genomic_DNA"/>
</dbReference>
<name>A0A7J6AJ66_AMEME</name>
<accession>A0A7J6AJ66</accession>
<protein>
    <recommendedName>
        <fullName evidence="3">Peptidase M12B propeptide domain-containing protein</fullName>
    </recommendedName>
</protein>